<feature type="region of interest" description="Disordered" evidence="1">
    <location>
        <begin position="44"/>
        <end position="65"/>
    </location>
</feature>
<accession>A0A5E4CZ44</accession>
<name>A0A5E4CZ44_MARMO</name>
<evidence type="ECO:0000313" key="3">
    <source>
        <dbReference type="Proteomes" id="UP000335636"/>
    </source>
</evidence>
<keyword evidence="3" id="KW-1185">Reference proteome</keyword>
<proteinExistence type="predicted"/>
<feature type="non-terminal residue" evidence="2">
    <location>
        <position position="65"/>
    </location>
</feature>
<feature type="non-terminal residue" evidence="2">
    <location>
        <position position="1"/>
    </location>
</feature>
<dbReference type="AlphaFoldDB" id="A0A5E4CZ44"/>
<dbReference type="Proteomes" id="UP000335636">
    <property type="component" value="Unassembled WGS sequence"/>
</dbReference>
<dbReference type="EMBL" id="CABDUW010002506">
    <property type="protein sequence ID" value="VTJ87093.1"/>
    <property type="molecule type" value="Genomic_DNA"/>
</dbReference>
<organism evidence="2 3">
    <name type="scientific">Marmota monax</name>
    <name type="common">Woodchuck</name>
    <dbReference type="NCBI Taxonomy" id="9995"/>
    <lineage>
        <taxon>Eukaryota</taxon>
        <taxon>Metazoa</taxon>
        <taxon>Chordata</taxon>
        <taxon>Craniata</taxon>
        <taxon>Vertebrata</taxon>
        <taxon>Euteleostomi</taxon>
        <taxon>Mammalia</taxon>
        <taxon>Eutheria</taxon>
        <taxon>Euarchontoglires</taxon>
        <taxon>Glires</taxon>
        <taxon>Rodentia</taxon>
        <taxon>Sciuromorpha</taxon>
        <taxon>Sciuridae</taxon>
        <taxon>Xerinae</taxon>
        <taxon>Marmotini</taxon>
        <taxon>Marmota</taxon>
    </lineage>
</organism>
<sequence length="65" mass="7366">KSHWERDKERGSDANRLERFNAVGDCAITQKMQVNVEEGKELWEAASKPETPIRTVTQHADQGEG</sequence>
<feature type="compositionally biased region" description="Polar residues" evidence="1">
    <location>
        <begin position="54"/>
        <end position="65"/>
    </location>
</feature>
<evidence type="ECO:0000256" key="1">
    <source>
        <dbReference type="SAM" id="MobiDB-lite"/>
    </source>
</evidence>
<reference evidence="2" key="1">
    <citation type="submission" date="2019-04" db="EMBL/GenBank/DDBJ databases">
        <authorList>
            <person name="Alioto T."/>
            <person name="Alioto T."/>
        </authorList>
    </citation>
    <scope>NUCLEOTIDE SEQUENCE [LARGE SCALE GENOMIC DNA]</scope>
</reference>
<evidence type="ECO:0000313" key="2">
    <source>
        <dbReference type="EMBL" id="VTJ87093.1"/>
    </source>
</evidence>
<protein>
    <submittedName>
        <fullName evidence="2">Uncharacterized protein</fullName>
    </submittedName>
</protein>
<comment type="caution">
    <text evidence="2">The sequence shown here is derived from an EMBL/GenBank/DDBJ whole genome shotgun (WGS) entry which is preliminary data.</text>
</comment>
<gene>
    <name evidence="2" type="ORF">MONAX_5E010571</name>
</gene>